<organism evidence="2 3">
    <name type="scientific">Sulfurimonas diazotrophicus</name>
    <dbReference type="NCBI Taxonomy" id="3131939"/>
    <lineage>
        <taxon>Bacteria</taxon>
        <taxon>Pseudomonadati</taxon>
        <taxon>Campylobacterota</taxon>
        <taxon>Epsilonproteobacteria</taxon>
        <taxon>Campylobacterales</taxon>
        <taxon>Sulfurimonadaceae</taxon>
        <taxon>Sulfurimonas</taxon>
    </lineage>
</organism>
<keyword evidence="1" id="KW-0732">Signal</keyword>
<dbReference type="Proteomes" id="UP001447842">
    <property type="component" value="Chromosome"/>
</dbReference>
<reference evidence="2 3" key="1">
    <citation type="submission" date="2024-03" db="EMBL/GenBank/DDBJ databases">
        <title>Sulfurimonas sp. HSL3-1.</title>
        <authorList>
            <person name="Wang S."/>
        </authorList>
    </citation>
    <scope>NUCLEOTIDE SEQUENCE [LARGE SCALE GENOMIC DNA]</scope>
    <source>
        <strain evidence="2 3">HSL3-1</strain>
    </source>
</reference>
<dbReference type="Gene3D" id="2.40.160.20">
    <property type="match status" value="1"/>
</dbReference>
<protein>
    <recommendedName>
        <fullName evidence="4">Outer membrane protein beta-barrel domain-containing protein</fullName>
    </recommendedName>
</protein>
<feature type="signal peptide" evidence="1">
    <location>
        <begin position="1"/>
        <end position="19"/>
    </location>
</feature>
<proteinExistence type="predicted"/>
<dbReference type="RefSeq" id="WP_345970749.1">
    <property type="nucleotide sequence ID" value="NZ_CP147920.1"/>
</dbReference>
<evidence type="ECO:0008006" key="4">
    <source>
        <dbReference type="Google" id="ProtNLM"/>
    </source>
</evidence>
<evidence type="ECO:0000256" key="1">
    <source>
        <dbReference type="SAM" id="SignalP"/>
    </source>
</evidence>
<feature type="chain" id="PRO_5047353815" description="Outer membrane protein beta-barrel domain-containing protein" evidence="1">
    <location>
        <begin position="20"/>
        <end position="177"/>
    </location>
</feature>
<sequence length="177" mass="18953">MIRKSALGLLLAVGPYIMAKENSFSSIFGVEAGYIDTNYNAPGSAGGVSENVSTGYVGLKLGGEEGAVRFLLDGAIWHTDDYNYAGRIGGSLQYVYRMAKTFDLFFGAAFGGANSVGRTNVNLYYGAEGGLDVALSGGWWLQAGGRYGDVDEGSDDQCIRDFSQLFLAVIYKFGERQ</sequence>
<gene>
    <name evidence="2" type="ORF">WCY31_02880</name>
</gene>
<evidence type="ECO:0000313" key="3">
    <source>
        <dbReference type="Proteomes" id="UP001447842"/>
    </source>
</evidence>
<accession>A0ABZ3HAU9</accession>
<evidence type="ECO:0000313" key="2">
    <source>
        <dbReference type="EMBL" id="XAU15650.1"/>
    </source>
</evidence>
<dbReference type="EMBL" id="CP147920">
    <property type="protein sequence ID" value="XAU15650.1"/>
    <property type="molecule type" value="Genomic_DNA"/>
</dbReference>
<name>A0ABZ3HAU9_9BACT</name>
<keyword evidence="3" id="KW-1185">Reference proteome</keyword>